<dbReference type="PROSITE" id="PS50931">
    <property type="entry name" value="HTH_LYSR"/>
    <property type="match status" value="1"/>
</dbReference>
<dbReference type="Gene3D" id="3.40.190.290">
    <property type="match status" value="1"/>
</dbReference>
<dbReference type="InterPro" id="IPR058163">
    <property type="entry name" value="LysR-type_TF_proteobact-type"/>
</dbReference>
<protein>
    <submittedName>
        <fullName evidence="6">LysR family transcriptional regulator</fullName>
    </submittedName>
</protein>
<keyword evidence="7" id="KW-1185">Reference proteome</keyword>
<evidence type="ECO:0000256" key="3">
    <source>
        <dbReference type="ARBA" id="ARBA00023125"/>
    </source>
</evidence>
<evidence type="ECO:0000256" key="1">
    <source>
        <dbReference type="ARBA" id="ARBA00009437"/>
    </source>
</evidence>
<dbReference type="Gene3D" id="1.10.10.10">
    <property type="entry name" value="Winged helix-like DNA-binding domain superfamily/Winged helix DNA-binding domain"/>
    <property type="match status" value="1"/>
</dbReference>
<gene>
    <name evidence="6" type="ORF">QO033_03290</name>
</gene>
<dbReference type="EMBL" id="JASNJD010000002">
    <property type="protein sequence ID" value="MDK3016684.1"/>
    <property type="molecule type" value="Genomic_DNA"/>
</dbReference>
<accession>A0ABT7EWG7</accession>
<comment type="similarity">
    <text evidence="1">Belongs to the LysR transcriptional regulatory family.</text>
</comment>
<feature type="domain" description="HTH lysR-type" evidence="5">
    <location>
        <begin position="8"/>
        <end position="65"/>
    </location>
</feature>
<evidence type="ECO:0000313" key="7">
    <source>
        <dbReference type="Proteomes" id="UP001243757"/>
    </source>
</evidence>
<dbReference type="Pfam" id="PF00126">
    <property type="entry name" value="HTH_1"/>
    <property type="match status" value="1"/>
</dbReference>
<dbReference type="PANTHER" id="PTHR30537">
    <property type="entry name" value="HTH-TYPE TRANSCRIPTIONAL REGULATOR"/>
    <property type="match status" value="1"/>
</dbReference>
<dbReference type="RefSeq" id="WP_284479503.1">
    <property type="nucleotide sequence ID" value="NZ_JASNJD010000002.1"/>
</dbReference>
<dbReference type="InterPro" id="IPR036388">
    <property type="entry name" value="WH-like_DNA-bd_sf"/>
</dbReference>
<reference evidence="6 7" key="1">
    <citation type="submission" date="2023-05" db="EMBL/GenBank/DDBJ databases">
        <title>Pseudodonghicola sp. nov.</title>
        <authorList>
            <person name="Huang J."/>
        </authorList>
    </citation>
    <scope>NUCLEOTIDE SEQUENCE [LARGE SCALE GENOMIC DNA]</scope>
    <source>
        <strain evidence="6 7">IC7</strain>
    </source>
</reference>
<dbReference type="Proteomes" id="UP001243757">
    <property type="component" value="Unassembled WGS sequence"/>
</dbReference>
<sequence>MDIPSPLPDWSLIQSFLEVADGGSLSAAARATGRSQPSLGRDIRLLETQLGATLFDRHARGLRLSETGARLLPHAEQMRRSMQALSLTAAGERQDLAGTVRITASVFAAHYVLPTVLAAMRQAEPAIQIELIPSDDSENLLFRAADIAVRMYRPTHPELIARPVAEVPMGVFAARNYLERAGRPHRAEDLRRHAVVGFDRNPLILDAMRALGQPVDRDFFALRCDNQATYWELVRAGCGIGFTQAPVGRADPLVEELELGIDLPRLPVWLTAPELMRRSPRIARSWELLHDGLRRVLTR</sequence>
<keyword evidence="2" id="KW-0805">Transcription regulation</keyword>
<evidence type="ECO:0000256" key="2">
    <source>
        <dbReference type="ARBA" id="ARBA00023015"/>
    </source>
</evidence>
<dbReference type="PRINTS" id="PR00039">
    <property type="entry name" value="HTHLYSR"/>
</dbReference>
<organism evidence="6 7">
    <name type="scientific">Pseudodonghicola flavimaris</name>
    <dbReference type="NCBI Taxonomy" id="3050036"/>
    <lineage>
        <taxon>Bacteria</taxon>
        <taxon>Pseudomonadati</taxon>
        <taxon>Pseudomonadota</taxon>
        <taxon>Alphaproteobacteria</taxon>
        <taxon>Rhodobacterales</taxon>
        <taxon>Paracoccaceae</taxon>
        <taxon>Pseudodonghicola</taxon>
    </lineage>
</organism>
<name>A0ABT7EWG7_9RHOB</name>
<dbReference type="InterPro" id="IPR036390">
    <property type="entry name" value="WH_DNA-bd_sf"/>
</dbReference>
<dbReference type="PANTHER" id="PTHR30537:SF3">
    <property type="entry name" value="TRANSCRIPTIONAL REGULATORY PROTEIN"/>
    <property type="match status" value="1"/>
</dbReference>
<keyword evidence="4" id="KW-0804">Transcription</keyword>
<proteinExistence type="inferred from homology"/>
<evidence type="ECO:0000259" key="5">
    <source>
        <dbReference type="PROSITE" id="PS50931"/>
    </source>
</evidence>
<comment type="caution">
    <text evidence="6">The sequence shown here is derived from an EMBL/GenBank/DDBJ whole genome shotgun (WGS) entry which is preliminary data.</text>
</comment>
<dbReference type="InterPro" id="IPR000847">
    <property type="entry name" value="LysR_HTH_N"/>
</dbReference>
<evidence type="ECO:0000313" key="6">
    <source>
        <dbReference type="EMBL" id="MDK3016684.1"/>
    </source>
</evidence>
<dbReference type="SUPFAM" id="SSF46785">
    <property type="entry name" value="Winged helix' DNA-binding domain"/>
    <property type="match status" value="1"/>
</dbReference>
<dbReference type="InterPro" id="IPR005119">
    <property type="entry name" value="LysR_subst-bd"/>
</dbReference>
<dbReference type="Pfam" id="PF03466">
    <property type="entry name" value="LysR_substrate"/>
    <property type="match status" value="1"/>
</dbReference>
<evidence type="ECO:0000256" key="4">
    <source>
        <dbReference type="ARBA" id="ARBA00023163"/>
    </source>
</evidence>
<keyword evidence="3" id="KW-0238">DNA-binding</keyword>
<dbReference type="SUPFAM" id="SSF53850">
    <property type="entry name" value="Periplasmic binding protein-like II"/>
    <property type="match status" value="1"/>
</dbReference>